<keyword evidence="9 17" id="KW-0418">Kinase</keyword>
<dbReference type="Proteomes" id="UP000241546">
    <property type="component" value="Unassembled WGS sequence"/>
</dbReference>
<dbReference type="PROSITE" id="PS50032">
    <property type="entry name" value="KA1"/>
    <property type="match status" value="1"/>
</dbReference>
<dbReference type="PROSITE" id="PS00108">
    <property type="entry name" value="PROTEIN_KINASE_ST"/>
    <property type="match status" value="1"/>
</dbReference>
<dbReference type="InterPro" id="IPR008271">
    <property type="entry name" value="Ser/Thr_kinase_AS"/>
</dbReference>
<feature type="compositionally biased region" description="Basic and acidic residues" evidence="14">
    <location>
        <begin position="454"/>
        <end position="475"/>
    </location>
</feature>
<dbReference type="InterPro" id="IPR017441">
    <property type="entry name" value="Protein_kinase_ATP_BS"/>
</dbReference>
<dbReference type="GO" id="GO:0005524">
    <property type="term" value="F:ATP binding"/>
    <property type="evidence" value="ECO:0007669"/>
    <property type="project" value="UniProtKB-UniRule"/>
</dbReference>
<feature type="compositionally biased region" description="Basic and acidic residues" evidence="14">
    <location>
        <begin position="559"/>
        <end position="572"/>
    </location>
</feature>
<dbReference type="GO" id="GO:0106310">
    <property type="term" value="F:protein serine kinase activity"/>
    <property type="evidence" value="ECO:0007669"/>
    <property type="project" value="RHEA"/>
</dbReference>
<feature type="binding site" evidence="13">
    <location>
        <position position="77"/>
    </location>
    <ligand>
        <name>ATP</name>
        <dbReference type="ChEBI" id="CHEBI:30616"/>
    </ligand>
</feature>
<evidence type="ECO:0000256" key="2">
    <source>
        <dbReference type="ARBA" id="ARBA00010791"/>
    </source>
</evidence>
<feature type="compositionally biased region" description="Polar residues" evidence="14">
    <location>
        <begin position="667"/>
        <end position="692"/>
    </location>
</feature>
<comment type="catalytic activity">
    <reaction evidence="12">
        <text>L-seryl-[protein] + ATP = O-phospho-L-seryl-[protein] + ADP + H(+)</text>
        <dbReference type="Rhea" id="RHEA:17989"/>
        <dbReference type="Rhea" id="RHEA-COMP:9863"/>
        <dbReference type="Rhea" id="RHEA-COMP:11604"/>
        <dbReference type="ChEBI" id="CHEBI:15378"/>
        <dbReference type="ChEBI" id="CHEBI:29999"/>
        <dbReference type="ChEBI" id="CHEBI:30616"/>
        <dbReference type="ChEBI" id="CHEBI:83421"/>
        <dbReference type="ChEBI" id="CHEBI:456216"/>
        <dbReference type="EC" id="2.7.11.1"/>
    </reaction>
</comment>
<evidence type="ECO:0000256" key="10">
    <source>
        <dbReference type="ARBA" id="ARBA00022840"/>
    </source>
</evidence>
<proteinExistence type="inferred from homology"/>
<keyword evidence="5" id="KW-0723">Serine/threonine-protein kinase</keyword>
<dbReference type="GeneID" id="36599092"/>
<feature type="compositionally biased region" description="Basic and acidic residues" evidence="14">
    <location>
        <begin position="83"/>
        <end position="101"/>
    </location>
</feature>
<feature type="region of interest" description="Disordered" evidence="14">
    <location>
        <begin position="372"/>
        <end position="413"/>
    </location>
</feature>
<organism evidence="17 18">
    <name type="scientific">Trichoderma citrinoviride</name>
    <dbReference type="NCBI Taxonomy" id="58853"/>
    <lineage>
        <taxon>Eukaryota</taxon>
        <taxon>Fungi</taxon>
        <taxon>Dikarya</taxon>
        <taxon>Ascomycota</taxon>
        <taxon>Pezizomycotina</taxon>
        <taxon>Sordariomycetes</taxon>
        <taxon>Hypocreomycetidae</taxon>
        <taxon>Hypocreales</taxon>
        <taxon>Hypocreaceae</taxon>
        <taxon>Trichoderma</taxon>
    </lineage>
</organism>
<evidence type="ECO:0000256" key="7">
    <source>
        <dbReference type="ARBA" id="ARBA00022679"/>
    </source>
</evidence>
<feature type="domain" description="KA1" evidence="16">
    <location>
        <begin position="895"/>
        <end position="944"/>
    </location>
</feature>
<comment type="catalytic activity">
    <reaction evidence="11">
        <text>L-threonyl-[protein] + ATP = O-phospho-L-threonyl-[protein] + ADP + H(+)</text>
        <dbReference type="Rhea" id="RHEA:46608"/>
        <dbReference type="Rhea" id="RHEA-COMP:11060"/>
        <dbReference type="Rhea" id="RHEA-COMP:11605"/>
        <dbReference type="ChEBI" id="CHEBI:15378"/>
        <dbReference type="ChEBI" id="CHEBI:30013"/>
        <dbReference type="ChEBI" id="CHEBI:30616"/>
        <dbReference type="ChEBI" id="CHEBI:61977"/>
        <dbReference type="ChEBI" id="CHEBI:456216"/>
        <dbReference type="EC" id="2.7.11.1"/>
    </reaction>
</comment>
<feature type="compositionally biased region" description="Polar residues" evidence="14">
    <location>
        <begin position="404"/>
        <end position="413"/>
    </location>
</feature>
<dbReference type="CDD" id="cd14077">
    <property type="entry name" value="STKc_Kin1_2"/>
    <property type="match status" value="1"/>
</dbReference>
<dbReference type="PANTHER" id="PTHR24346">
    <property type="entry name" value="MAP/MICROTUBULE AFFINITY-REGULATING KINASE"/>
    <property type="match status" value="1"/>
</dbReference>
<evidence type="ECO:0000313" key="18">
    <source>
        <dbReference type="Proteomes" id="UP000241546"/>
    </source>
</evidence>
<dbReference type="EMBL" id="KZ680216">
    <property type="protein sequence ID" value="PTB64555.1"/>
    <property type="molecule type" value="Genomic_DNA"/>
</dbReference>
<dbReference type="SMART" id="SM00220">
    <property type="entry name" value="S_TKc"/>
    <property type="match status" value="1"/>
</dbReference>
<evidence type="ECO:0000256" key="6">
    <source>
        <dbReference type="ARBA" id="ARBA00022553"/>
    </source>
</evidence>
<dbReference type="CDD" id="cd12121">
    <property type="entry name" value="MARK_C_like"/>
    <property type="match status" value="1"/>
</dbReference>
<dbReference type="SUPFAM" id="SSF56112">
    <property type="entry name" value="Protein kinase-like (PK-like)"/>
    <property type="match status" value="1"/>
</dbReference>
<keyword evidence="7" id="KW-0808">Transferase</keyword>
<dbReference type="GO" id="GO:0000226">
    <property type="term" value="P:microtubule cytoskeleton organization"/>
    <property type="evidence" value="ECO:0007669"/>
    <property type="project" value="TreeGrafter"/>
</dbReference>
<keyword evidence="4" id="KW-0963">Cytoplasm</keyword>
<dbReference type="PANTHER" id="PTHR24346:SF82">
    <property type="entry name" value="KP78A-RELATED"/>
    <property type="match status" value="1"/>
</dbReference>
<dbReference type="InterPro" id="IPR001772">
    <property type="entry name" value="KA1_dom"/>
</dbReference>
<comment type="subcellular location">
    <subcellularLocation>
        <location evidence="1">Cytoplasm</location>
    </subcellularLocation>
</comment>
<evidence type="ECO:0000256" key="11">
    <source>
        <dbReference type="ARBA" id="ARBA00047899"/>
    </source>
</evidence>
<keyword evidence="18" id="KW-1185">Reference proteome</keyword>
<feature type="region of interest" description="Disordered" evidence="14">
    <location>
        <begin position="801"/>
        <end position="894"/>
    </location>
</feature>
<feature type="domain" description="Protein kinase" evidence="15">
    <location>
        <begin position="48"/>
        <end position="312"/>
    </location>
</feature>
<feature type="compositionally biased region" description="Basic and acidic residues" evidence="14">
    <location>
        <begin position="828"/>
        <end position="842"/>
    </location>
</feature>
<protein>
    <recommendedName>
        <fullName evidence="3">non-specific serine/threonine protein kinase</fullName>
        <ecNumber evidence="3">2.7.11.1</ecNumber>
    </recommendedName>
</protein>
<dbReference type="FunFam" id="1.10.510.10:FF:000333">
    <property type="entry name" value="Non-specific serine/threonine protein kinase"/>
    <property type="match status" value="1"/>
</dbReference>
<dbReference type="AlphaFoldDB" id="A0A2T4B5E8"/>
<evidence type="ECO:0000256" key="12">
    <source>
        <dbReference type="ARBA" id="ARBA00048679"/>
    </source>
</evidence>
<dbReference type="Pfam" id="PF00069">
    <property type="entry name" value="Pkinase"/>
    <property type="match status" value="1"/>
</dbReference>
<evidence type="ECO:0000256" key="4">
    <source>
        <dbReference type="ARBA" id="ARBA00022490"/>
    </source>
</evidence>
<dbReference type="Gene3D" id="3.30.310.80">
    <property type="entry name" value="Kinase associated domain 1, KA1"/>
    <property type="match status" value="1"/>
</dbReference>
<feature type="compositionally biased region" description="Polar residues" evidence="14">
    <location>
        <begin position="1"/>
        <end position="10"/>
    </location>
</feature>
<name>A0A2T4B5E8_9HYPO</name>
<dbReference type="SUPFAM" id="SSF103243">
    <property type="entry name" value="KA1-like"/>
    <property type="match status" value="1"/>
</dbReference>
<dbReference type="GO" id="GO:0005737">
    <property type="term" value="C:cytoplasm"/>
    <property type="evidence" value="ECO:0007669"/>
    <property type="project" value="UniProtKB-SubCell"/>
</dbReference>
<evidence type="ECO:0000256" key="13">
    <source>
        <dbReference type="PROSITE-ProRule" id="PRU10141"/>
    </source>
</evidence>
<evidence type="ECO:0000313" key="17">
    <source>
        <dbReference type="EMBL" id="PTB64555.1"/>
    </source>
</evidence>
<dbReference type="PROSITE" id="PS50011">
    <property type="entry name" value="PROTEIN_KINASE_DOM"/>
    <property type="match status" value="1"/>
</dbReference>
<evidence type="ECO:0000256" key="8">
    <source>
        <dbReference type="ARBA" id="ARBA00022741"/>
    </source>
</evidence>
<dbReference type="Pfam" id="PF02149">
    <property type="entry name" value="KA1"/>
    <property type="match status" value="1"/>
</dbReference>
<evidence type="ECO:0000259" key="15">
    <source>
        <dbReference type="PROSITE" id="PS50011"/>
    </source>
</evidence>
<keyword evidence="6" id="KW-0597">Phosphoprotein</keyword>
<dbReference type="GO" id="GO:0035556">
    <property type="term" value="P:intracellular signal transduction"/>
    <property type="evidence" value="ECO:0007669"/>
    <property type="project" value="TreeGrafter"/>
</dbReference>
<evidence type="ECO:0000256" key="14">
    <source>
        <dbReference type="SAM" id="MobiDB-lite"/>
    </source>
</evidence>
<accession>A0A2T4B5E8</accession>
<dbReference type="InterPro" id="IPR011009">
    <property type="entry name" value="Kinase-like_dom_sf"/>
</dbReference>
<evidence type="ECO:0000256" key="3">
    <source>
        <dbReference type="ARBA" id="ARBA00012513"/>
    </source>
</evidence>
<sequence>MPPSAVNNNGSAAPASHSASHGAADATHASSAKQSRSRTTIPTQSGKWILGKTIGAGSMGKVKLARKEDGSEQVACKIIPRGSTDDGHQSRAEKERADQSKEIRTAREAAIVTLLHHPHICGMRDVVRTNYHWYMLFEYVNGGQMLDYIISHGKLKEKQARKFSRQIASALDYCHRNSIVHRDLKIENILISKTGDIKIIDFGLSNLFSPRGHLKTFCGSLYFAAPELLQARAYTGPEVDVWSFGIVLYVLVCGKVPFDDQSMPALHAKIKKGLVDYPSWLSNECKHLMSRMLVTDPKQRATMQEVMNHPWMVKGFSGPPDNYLPVREPLTTDLDTEVIHAMQGFNFGSPETIRAQLLKVIESEEYQQAVKAYQREKEQPQPAKDGEKKRGFGFDFYKRRNSNSRDTLSGPSSEALQIGVDPLNAFNPLVSVYYLVKEKQDREHAEMNPPPTTSRDKEKEKEKEQRERERERDKLPGGVPDLVPPQAAHTNAATYEMPGERPTGGRTRPRARTHGEDDAPDLVKQQHVPVVPETKAEQLQKKEGTAAGLLRRFSTRKRREPDRSEKERDRSHPPVVHVHSPPEAAPTAPRKSFSIRRGRRERDDQSRPALPSGGSHPQHSELLSPPMSAGGVRGSRKSGLGRSTSVNSADLRRRDNSSMSAREPPLTSGSDQSDANEQSSTVQRGHAHSQSMAMRAKSLGHARRESVQQRRLRREAAQESNVPEETDVEQEQSGVSTDRLDSAELAKPVYLKGLFSVSTTSGKSVPAIRADIRRVLKQLNVDYIEIRGGFSCKYTPSIDLNRVQDTPGSPPSQNPGHRRRFSFGGLMRGEDRDREDIRDIERSSAAPRTPGRQDRDRNRDHSYSNSEESVDSIPRRSGGASRRVPGETTTQVQSDLGGSMVMEFEIFIVKVPLLSLHGIQFKRMTGNTWQYKNMAEQILKELRL</sequence>
<feature type="compositionally biased region" description="Basic and acidic residues" evidence="14">
    <location>
        <begin position="373"/>
        <end position="398"/>
    </location>
</feature>
<reference evidence="18" key="1">
    <citation type="submission" date="2016-07" db="EMBL/GenBank/DDBJ databases">
        <title>Multiple horizontal gene transfer events from other fungi enriched the ability of initially mycotrophic Trichoderma (Ascomycota) to feed on dead plant biomass.</title>
        <authorList>
            <consortium name="DOE Joint Genome Institute"/>
            <person name="Atanasova L."/>
            <person name="Chenthamara K."/>
            <person name="Zhang J."/>
            <person name="Grujic M."/>
            <person name="Henrissat B."/>
            <person name="Kuo A."/>
            <person name="Aerts A."/>
            <person name="Salamov A."/>
            <person name="Lipzen A."/>
            <person name="Labutti K."/>
            <person name="Barry K."/>
            <person name="Miao Y."/>
            <person name="Rahimi M.J."/>
            <person name="Shen Q."/>
            <person name="Grigoriev I.V."/>
            <person name="Kubicek C.P."/>
            <person name="Druzhinina I.S."/>
        </authorList>
    </citation>
    <scope>NUCLEOTIDE SEQUENCE [LARGE SCALE GENOMIC DNA]</scope>
    <source>
        <strain evidence="18">TUCIM 6016</strain>
    </source>
</reference>
<gene>
    <name evidence="17" type="ORF">BBK36DRAFT_1122751</name>
</gene>
<evidence type="ECO:0000256" key="1">
    <source>
        <dbReference type="ARBA" id="ARBA00004496"/>
    </source>
</evidence>
<keyword evidence="8 13" id="KW-0547">Nucleotide-binding</keyword>
<feature type="compositionally biased region" description="Basic and acidic residues" evidence="14">
    <location>
        <begin position="851"/>
        <end position="862"/>
    </location>
</feature>
<feature type="compositionally biased region" description="Low complexity" evidence="14">
    <location>
        <begin position="11"/>
        <end position="32"/>
    </location>
</feature>
<dbReference type="GO" id="GO:0004674">
    <property type="term" value="F:protein serine/threonine kinase activity"/>
    <property type="evidence" value="ECO:0007669"/>
    <property type="project" value="UniProtKB-KW"/>
</dbReference>
<feature type="region of interest" description="Disordered" evidence="14">
    <location>
        <begin position="441"/>
        <end position="740"/>
    </location>
</feature>
<dbReference type="InterPro" id="IPR000719">
    <property type="entry name" value="Prot_kinase_dom"/>
</dbReference>
<feature type="region of interest" description="Disordered" evidence="14">
    <location>
        <begin position="1"/>
        <end position="47"/>
    </location>
</feature>
<dbReference type="EC" id="2.7.11.1" evidence="3"/>
<dbReference type="Gene3D" id="1.10.510.10">
    <property type="entry name" value="Transferase(Phosphotransferase) domain 1"/>
    <property type="match status" value="1"/>
</dbReference>
<comment type="similarity">
    <text evidence="2">Belongs to the protein kinase superfamily. CAMK Ser/Thr protein kinase family. NIM1 subfamily.</text>
</comment>
<keyword evidence="10 13" id="KW-0067">ATP-binding</keyword>
<feature type="compositionally biased region" description="Basic and acidic residues" evidence="14">
    <location>
        <begin position="534"/>
        <end position="544"/>
    </location>
</feature>
<dbReference type="InterPro" id="IPR028375">
    <property type="entry name" value="KA1/Ssp2_C"/>
</dbReference>
<dbReference type="GO" id="GO:0071944">
    <property type="term" value="C:cell periphery"/>
    <property type="evidence" value="ECO:0007669"/>
    <property type="project" value="UniProtKB-ARBA"/>
</dbReference>
<evidence type="ECO:0000259" key="16">
    <source>
        <dbReference type="PROSITE" id="PS50032"/>
    </source>
</evidence>
<feature type="compositionally biased region" description="Low complexity" evidence="14">
    <location>
        <begin position="573"/>
        <end position="582"/>
    </location>
</feature>
<feature type="compositionally biased region" description="Polar residues" evidence="14">
    <location>
        <begin position="33"/>
        <end position="46"/>
    </location>
</feature>
<evidence type="ECO:0000256" key="5">
    <source>
        <dbReference type="ARBA" id="ARBA00022527"/>
    </source>
</evidence>
<evidence type="ECO:0000256" key="9">
    <source>
        <dbReference type="ARBA" id="ARBA00022777"/>
    </source>
</evidence>
<dbReference type="OrthoDB" id="1928777at2759"/>
<dbReference type="RefSeq" id="XP_024747875.1">
    <property type="nucleotide sequence ID" value="XM_024890974.1"/>
</dbReference>
<dbReference type="PROSITE" id="PS00107">
    <property type="entry name" value="PROTEIN_KINASE_ATP"/>
    <property type="match status" value="1"/>
</dbReference>
<feature type="region of interest" description="Disordered" evidence="14">
    <location>
        <begin position="74"/>
        <end position="101"/>
    </location>
</feature>